<dbReference type="EMBL" id="JAAGMN010002956">
    <property type="protein sequence ID" value="NEE10338.1"/>
    <property type="molecule type" value="Genomic_DNA"/>
</dbReference>
<organism evidence="1">
    <name type="scientific">Streptomyces sp. SID7499</name>
    <dbReference type="NCBI Taxonomy" id="2706086"/>
    <lineage>
        <taxon>Bacteria</taxon>
        <taxon>Bacillati</taxon>
        <taxon>Actinomycetota</taxon>
        <taxon>Actinomycetes</taxon>
        <taxon>Kitasatosporales</taxon>
        <taxon>Streptomycetaceae</taxon>
        <taxon>Streptomyces</taxon>
    </lineage>
</organism>
<proteinExistence type="predicted"/>
<dbReference type="AlphaFoldDB" id="A0A6G3WXS8"/>
<reference evidence="1" key="1">
    <citation type="submission" date="2020-01" db="EMBL/GenBank/DDBJ databases">
        <title>Insect and environment-associated Actinomycetes.</title>
        <authorList>
            <person name="Currrie C."/>
            <person name="Chevrette M."/>
            <person name="Carlson C."/>
            <person name="Stubbendieck R."/>
            <person name="Wendt-Pienkowski E."/>
        </authorList>
    </citation>
    <scope>NUCLEOTIDE SEQUENCE</scope>
    <source>
        <strain evidence="1">SID7499</strain>
    </source>
</reference>
<protein>
    <submittedName>
        <fullName evidence="1">Uncharacterized protein</fullName>
    </submittedName>
</protein>
<evidence type="ECO:0000313" key="1">
    <source>
        <dbReference type="EMBL" id="NEE10338.1"/>
    </source>
</evidence>
<feature type="non-terminal residue" evidence="1">
    <location>
        <position position="1"/>
    </location>
</feature>
<accession>A0A6G3WXS8</accession>
<gene>
    <name evidence="1" type="ORF">G3M58_28290</name>
</gene>
<comment type="caution">
    <text evidence="1">The sequence shown here is derived from an EMBL/GenBank/DDBJ whole genome shotgun (WGS) entry which is preliminary data.</text>
</comment>
<name>A0A6G3WXS8_9ACTN</name>
<sequence>SGTVVLAALASLTAVPGTTPEADPEADGVVGVVDRVAVAGDTVEVRWAEDGARTRITFGGAGVTVDHGQPGTAA</sequence>